<evidence type="ECO:0000313" key="1">
    <source>
        <dbReference type="EMBL" id="MCR9013446.1"/>
    </source>
</evidence>
<dbReference type="InterPro" id="IPR007433">
    <property type="entry name" value="DUF481"/>
</dbReference>
<reference evidence="1" key="1">
    <citation type="submission" date="2022-08" db="EMBL/GenBank/DDBJ databases">
        <authorList>
            <person name="Zhang D."/>
        </authorList>
    </citation>
    <scope>NUCLEOTIDE SEQUENCE</scope>
    <source>
        <strain evidence="1">XJ19-11</strain>
    </source>
</reference>
<name>A0A9X2SZ24_9BACT</name>
<dbReference type="EMBL" id="JANSUY010000001">
    <property type="protein sequence ID" value="MCR9013446.1"/>
    <property type="molecule type" value="Genomic_DNA"/>
</dbReference>
<sequence length="353" mass="40526">MNKFIFWTMISRLFLVFICFYLLSVSFIANAQEKDTLYLRNGQIMVGKLNSISLGIIQFDDMDLSVQNVKYHKIKTIKASMATYRIQTIDQVVYYGVLKPSKIYGEVIVDDGFVEKVYPIVNIFDLVSLEKRFIKKIKGTVALGYSYTKSSDIGRSNIDWNLRFTEQKYQIEFNGSFIFTNNQGIKTRDREQINLGGYYNLNSVLSAGVGLNYQRNIELGLASRIQQVVGLGRRFLFKSNLQGMLISGAVINQERSLEGNSSGNLYEIPLQFKLDYFHYAAPNLSFTIFPKAFFGLNQDGRKRFDGETRVNWEVINNLDLGLQFYANYDNQALEGSNTNFDYGIVFNVGYKFK</sequence>
<keyword evidence="2" id="KW-1185">Reference proteome</keyword>
<dbReference type="Proteomes" id="UP001142175">
    <property type="component" value="Unassembled WGS sequence"/>
</dbReference>
<evidence type="ECO:0000313" key="2">
    <source>
        <dbReference type="Proteomes" id="UP001142175"/>
    </source>
</evidence>
<dbReference type="AlphaFoldDB" id="A0A9X2SZ24"/>
<comment type="caution">
    <text evidence="1">The sequence shown here is derived from an EMBL/GenBank/DDBJ whole genome shotgun (WGS) entry which is preliminary data.</text>
</comment>
<dbReference type="RefSeq" id="WP_258421349.1">
    <property type="nucleotide sequence ID" value="NZ_JANSUY010000001.1"/>
</dbReference>
<dbReference type="Pfam" id="PF04338">
    <property type="entry name" value="DUF481"/>
    <property type="match status" value="1"/>
</dbReference>
<accession>A0A9X2SZ24</accession>
<protein>
    <submittedName>
        <fullName evidence="1">DUF481 domain-containing protein</fullName>
    </submittedName>
</protein>
<proteinExistence type="predicted"/>
<gene>
    <name evidence="1" type="ORF">NU887_00295</name>
</gene>
<organism evidence="1 2">
    <name type="scientific">Aquiflexum gelatinilyticum</name>
    <dbReference type="NCBI Taxonomy" id="2961943"/>
    <lineage>
        <taxon>Bacteria</taxon>
        <taxon>Pseudomonadati</taxon>
        <taxon>Bacteroidota</taxon>
        <taxon>Cytophagia</taxon>
        <taxon>Cytophagales</taxon>
        <taxon>Cyclobacteriaceae</taxon>
        <taxon>Aquiflexum</taxon>
    </lineage>
</organism>